<dbReference type="Gene3D" id="3.10.180.10">
    <property type="entry name" value="2,3-Dihydroxybiphenyl 1,2-Dioxygenase, domain 1"/>
    <property type="match status" value="1"/>
</dbReference>
<dbReference type="InterPro" id="IPR029068">
    <property type="entry name" value="Glyas_Bleomycin-R_OHBP_Dase"/>
</dbReference>
<dbReference type="EMBL" id="UOFP01000324">
    <property type="protein sequence ID" value="VAW90384.1"/>
    <property type="molecule type" value="Genomic_DNA"/>
</dbReference>
<proteinExistence type="predicted"/>
<dbReference type="Pfam" id="PF00903">
    <property type="entry name" value="Glyoxalase"/>
    <property type="match status" value="1"/>
</dbReference>
<name>A0A3B1A9G5_9ZZZZ</name>
<sequence>MPAQKPMTQGIHHLGFNVGRLEASAAFFVELLGWREVHRDADYPAIFVSDGMIMLTLWGAAEGACSFDYHRNVGLHHVAFTVASREALEAVYTHIRGAGGVAIEFAPELLRDGPAMHMMCFEPSGIRVEFIWPG</sequence>
<dbReference type="SUPFAM" id="SSF54593">
    <property type="entry name" value="Glyoxalase/Bleomycin resistance protein/Dihydroxybiphenyl dioxygenase"/>
    <property type="match status" value="1"/>
</dbReference>
<organism evidence="2">
    <name type="scientific">hydrothermal vent metagenome</name>
    <dbReference type="NCBI Taxonomy" id="652676"/>
    <lineage>
        <taxon>unclassified sequences</taxon>
        <taxon>metagenomes</taxon>
        <taxon>ecological metagenomes</taxon>
    </lineage>
</organism>
<dbReference type="InterPro" id="IPR037523">
    <property type="entry name" value="VOC_core"/>
</dbReference>
<dbReference type="PROSITE" id="PS51819">
    <property type="entry name" value="VOC"/>
    <property type="match status" value="1"/>
</dbReference>
<feature type="domain" description="VOC" evidence="1">
    <location>
        <begin position="10"/>
        <end position="133"/>
    </location>
</feature>
<reference evidence="2" key="1">
    <citation type="submission" date="2018-06" db="EMBL/GenBank/DDBJ databases">
        <authorList>
            <person name="Zhirakovskaya E."/>
        </authorList>
    </citation>
    <scope>NUCLEOTIDE SEQUENCE</scope>
</reference>
<dbReference type="InterPro" id="IPR004360">
    <property type="entry name" value="Glyas_Fos-R_dOase_dom"/>
</dbReference>
<protein>
    <recommendedName>
        <fullName evidence="1">VOC domain-containing protein</fullName>
    </recommendedName>
</protein>
<evidence type="ECO:0000313" key="2">
    <source>
        <dbReference type="EMBL" id="VAW90384.1"/>
    </source>
</evidence>
<accession>A0A3B1A9G5</accession>
<dbReference type="AlphaFoldDB" id="A0A3B1A9G5"/>
<gene>
    <name evidence="2" type="ORF">MNBD_GAMMA18-145</name>
</gene>
<evidence type="ECO:0000259" key="1">
    <source>
        <dbReference type="PROSITE" id="PS51819"/>
    </source>
</evidence>